<organism evidence="1">
    <name type="scientific">marine sediment metagenome</name>
    <dbReference type="NCBI Taxonomy" id="412755"/>
    <lineage>
        <taxon>unclassified sequences</taxon>
        <taxon>metagenomes</taxon>
        <taxon>ecological metagenomes</taxon>
    </lineage>
</organism>
<sequence>MAIIKMEGFYFRYLDLEKIMNYQGQRKKDEKNIENSMVWFEK</sequence>
<proteinExistence type="predicted"/>
<accession>X1M0D0</accession>
<dbReference type="AlphaFoldDB" id="X1M0D0"/>
<protein>
    <submittedName>
        <fullName evidence="1">Uncharacterized protein</fullName>
    </submittedName>
</protein>
<dbReference type="EMBL" id="BARV01009041">
    <property type="protein sequence ID" value="GAI11501.1"/>
    <property type="molecule type" value="Genomic_DNA"/>
</dbReference>
<evidence type="ECO:0000313" key="1">
    <source>
        <dbReference type="EMBL" id="GAI11501.1"/>
    </source>
</evidence>
<gene>
    <name evidence="1" type="ORF">S06H3_17977</name>
</gene>
<reference evidence="1" key="1">
    <citation type="journal article" date="2014" name="Front. Microbiol.">
        <title>High frequency of phylogenetically diverse reductive dehalogenase-homologous genes in deep subseafloor sedimentary metagenomes.</title>
        <authorList>
            <person name="Kawai M."/>
            <person name="Futagami T."/>
            <person name="Toyoda A."/>
            <person name="Takaki Y."/>
            <person name="Nishi S."/>
            <person name="Hori S."/>
            <person name="Arai W."/>
            <person name="Tsubouchi T."/>
            <person name="Morono Y."/>
            <person name="Uchiyama I."/>
            <person name="Ito T."/>
            <person name="Fujiyama A."/>
            <person name="Inagaki F."/>
            <person name="Takami H."/>
        </authorList>
    </citation>
    <scope>NUCLEOTIDE SEQUENCE</scope>
    <source>
        <strain evidence="1">Expedition CK06-06</strain>
    </source>
</reference>
<comment type="caution">
    <text evidence="1">The sequence shown here is derived from an EMBL/GenBank/DDBJ whole genome shotgun (WGS) entry which is preliminary data.</text>
</comment>
<name>X1M0D0_9ZZZZ</name>